<evidence type="ECO:0000313" key="3">
    <source>
        <dbReference type="EMBL" id="SMN20544.1"/>
    </source>
</evidence>
<evidence type="ECO:0000259" key="2">
    <source>
        <dbReference type="PROSITE" id="PS51180"/>
    </source>
</evidence>
<organism evidence="3 4">
    <name type="scientific">Maudiozyma saulgeensis</name>
    <dbReference type="NCBI Taxonomy" id="1789683"/>
    <lineage>
        <taxon>Eukaryota</taxon>
        <taxon>Fungi</taxon>
        <taxon>Dikarya</taxon>
        <taxon>Ascomycota</taxon>
        <taxon>Saccharomycotina</taxon>
        <taxon>Saccharomycetes</taxon>
        <taxon>Saccharomycetales</taxon>
        <taxon>Saccharomycetaceae</taxon>
        <taxon>Maudiozyma</taxon>
    </lineage>
</organism>
<dbReference type="InterPro" id="IPR025304">
    <property type="entry name" value="ALIX_V_dom"/>
</dbReference>
<protein>
    <submittedName>
        <fullName evidence="3">Similar to Saccharomyces cerevisiae YOR275C RIM20 Protein involved in proteolytic activation of Rim101p in response to alkaline pH</fullName>
    </submittedName>
</protein>
<dbReference type="InterPro" id="IPR038499">
    <property type="entry name" value="BRO1_sf"/>
</dbReference>
<dbReference type="GO" id="GO:0005768">
    <property type="term" value="C:endosome"/>
    <property type="evidence" value="ECO:0007669"/>
    <property type="project" value="TreeGrafter"/>
</dbReference>
<dbReference type="PROSITE" id="PS51180">
    <property type="entry name" value="BRO1"/>
    <property type="match status" value="1"/>
</dbReference>
<dbReference type="Pfam" id="PF03097">
    <property type="entry name" value="BRO1"/>
    <property type="match status" value="1"/>
</dbReference>
<feature type="domain" description="BRO1" evidence="2">
    <location>
        <begin position="2"/>
        <end position="372"/>
    </location>
</feature>
<dbReference type="Gene3D" id="1.20.140.50">
    <property type="entry name" value="alix/aip1 like domains"/>
    <property type="match status" value="1"/>
</dbReference>
<dbReference type="Gene3D" id="1.25.40.280">
    <property type="entry name" value="alix/aip1 like domains"/>
    <property type="match status" value="1"/>
</dbReference>
<evidence type="ECO:0000313" key="4">
    <source>
        <dbReference type="Proteomes" id="UP000196158"/>
    </source>
</evidence>
<accession>A0A1X7R4R8</accession>
<proteinExistence type="inferred from homology"/>
<dbReference type="OrthoDB" id="64867at2759"/>
<dbReference type="Pfam" id="PF13949">
    <property type="entry name" value="ALIX_LYPXL_bnd"/>
    <property type="match status" value="1"/>
</dbReference>
<reference evidence="3 4" key="1">
    <citation type="submission" date="2017-04" db="EMBL/GenBank/DDBJ databases">
        <authorList>
            <person name="Afonso C.L."/>
            <person name="Miller P.J."/>
            <person name="Scott M.A."/>
            <person name="Spackman E."/>
            <person name="Goraichik I."/>
            <person name="Dimitrov K.M."/>
            <person name="Suarez D.L."/>
            <person name="Swayne D.E."/>
        </authorList>
    </citation>
    <scope>NUCLEOTIDE SEQUENCE [LARGE SCALE GENOMIC DNA]</scope>
</reference>
<keyword evidence="4" id="KW-1185">Reference proteome</keyword>
<gene>
    <name evidence="3" type="ORF">KASA_0N05423G</name>
</gene>
<dbReference type="InterPro" id="IPR004328">
    <property type="entry name" value="BRO1_dom"/>
</dbReference>
<dbReference type="PANTHER" id="PTHR23030">
    <property type="entry name" value="PCD6 INTERACTING PROTEIN-RELATED"/>
    <property type="match status" value="1"/>
</dbReference>
<dbReference type="AlphaFoldDB" id="A0A1X7R4R8"/>
<dbReference type="Proteomes" id="UP000196158">
    <property type="component" value="Unassembled WGS sequence"/>
</dbReference>
<dbReference type="EMBL" id="FXLY01000005">
    <property type="protein sequence ID" value="SMN20544.1"/>
    <property type="molecule type" value="Genomic_DNA"/>
</dbReference>
<evidence type="ECO:0000256" key="1">
    <source>
        <dbReference type="ARBA" id="ARBA00038154"/>
    </source>
</evidence>
<comment type="similarity">
    <text evidence="1">Belongs to the palA/RIM20 family.</text>
</comment>
<dbReference type="STRING" id="1789683.A0A1X7R4R8"/>
<dbReference type="SMART" id="SM01041">
    <property type="entry name" value="BRO1"/>
    <property type="match status" value="1"/>
</dbReference>
<name>A0A1X7R4R8_9SACH</name>
<sequence length="668" mass="77507">MELLAIPFKRTLQFHLDDKLSELIDSTFYQTSDTFRDDLKEISKLRDEISTSTEISVSQLALLYKYYFVVIQLQKKFPENQVLFAWCQTISTKSNIKEKKSLKWERSNIIYNLASMYSLLAREIDISLDNLNTKYKYYQIAATLFHHISKQGQDVASVDKYTADTLGNLMLAQGMECFWLKATKKENIKDSMVSKLSSQVSVFYEQTLLSANKSPLVTSQWINHIKEKIKYFQAVTYYRMSLVLQESQKWGKMVKTLTQCVELLSNCNLESAQQFFEIARVLLKETTKDNDFIYLQVVPESVPAMVKPVNMIELLDFEKLMTEGTQKWHNIQYFKNLLPLELIDTCNAYSERQAQYVQERIIHPIETMNEQLEDKRVNTENSRKSTVEPIEMINITNLEVSLNNLISLSDSIDSKLLLVKNILEDEAETDATLRATHGSLRWILPISNEVNGELHSKLNKLQEYLAQGHKTDGETRDVLNMIDRVLLTSSEKDYLGKSYGKESKDPLMKEINDIESSRQLFLIKTREKMTTNTVLLKMIEAFRANGEIVDQRQLETQFQEHLTIFQNDLVRVIQEEKINEQLFEQLEDYSTNSNKGDSIKRLTPKDLYIEDFNHSMGLLKQVRKSVNNGSQFYKDLVMSTNALLAETEQFNEDRKSAKRTLDAQLSSI</sequence>
<dbReference type="PANTHER" id="PTHR23030:SF39">
    <property type="entry name" value="PROGRAMMED CELL DEATH 6-INTERACTING PROTEIN"/>
    <property type="match status" value="1"/>
</dbReference>